<keyword evidence="2" id="KW-1185">Reference proteome</keyword>
<evidence type="ECO:0000313" key="1">
    <source>
        <dbReference type="EMBL" id="SHK96023.1"/>
    </source>
</evidence>
<reference evidence="1 2" key="1">
    <citation type="submission" date="2016-11" db="EMBL/GenBank/DDBJ databases">
        <authorList>
            <person name="Jaros S."/>
            <person name="Januszkiewicz K."/>
            <person name="Wedrychowicz H."/>
        </authorList>
    </citation>
    <scope>NUCLEOTIDE SEQUENCE [LARGE SCALE GENOMIC DNA]</scope>
    <source>
        <strain evidence="1 2">CGMCC 4.5723</strain>
    </source>
</reference>
<organism evidence="1 2">
    <name type="scientific">Nocardiopsis flavescens</name>
    <dbReference type="NCBI Taxonomy" id="758803"/>
    <lineage>
        <taxon>Bacteria</taxon>
        <taxon>Bacillati</taxon>
        <taxon>Actinomycetota</taxon>
        <taxon>Actinomycetes</taxon>
        <taxon>Streptosporangiales</taxon>
        <taxon>Nocardiopsidaceae</taxon>
        <taxon>Nocardiopsis</taxon>
    </lineage>
</organism>
<accession>A0A1M6WQK6</accession>
<proteinExistence type="predicted"/>
<name>A0A1M6WQK6_9ACTN</name>
<evidence type="ECO:0000313" key="2">
    <source>
        <dbReference type="Proteomes" id="UP000184452"/>
    </source>
</evidence>
<dbReference type="RefSeq" id="WP_073384408.1">
    <property type="nucleotide sequence ID" value="NZ_FQZK01000049.1"/>
</dbReference>
<gene>
    <name evidence="1" type="ORF">SAMN05421803_1495</name>
</gene>
<dbReference type="AlphaFoldDB" id="A0A1M6WQK6"/>
<protein>
    <submittedName>
        <fullName evidence="1">Uncharacterized protein</fullName>
    </submittedName>
</protein>
<dbReference type="EMBL" id="FQZK01000049">
    <property type="protein sequence ID" value="SHK96023.1"/>
    <property type="molecule type" value="Genomic_DNA"/>
</dbReference>
<sequence length="123" mass="12752">MTSAFASETRAEIIARTLRAEAEAAIGAVLAESAEDIVPGTVVNAVPAVGIAVISWVVADDLPEVDRATTEAIQSATLEQIATVAALMERAGYRVTGRQVVASGSRSPYYVAWRTGGHVAVAI</sequence>
<dbReference type="STRING" id="758803.SAMN05421803_1495"/>
<dbReference type="Proteomes" id="UP000184452">
    <property type="component" value="Unassembled WGS sequence"/>
</dbReference>